<dbReference type="CDD" id="cd01300">
    <property type="entry name" value="YtcJ_like"/>
    <property type="match status" value="1"/>
</dbReference>
<dbReference type="GO" id="GO:0016810">
    <property type="term" value="F:hydrolase activity, acting on carbon-nitrogen (but not peptide) bonds"/>
    <property type="evidence" value="ECO:0007669"/>
    <property type="project" value="InterPro"/>
</dbReference>
<dbReference type="EMBL" id="AMEZ01000026">
    <property type="protein sequence ID" value="EKY28214.1"/>
    <property type="molecule type" value="Genomic_DNA"/>
</dbReference>
<dbReference type="Gene3D" id="2.30.40.10">
    <property type="entry name" value="Urease, subunit C, domain 1"/>
    <property type="match status" value="1"/>
</dbReference>
<dbReference type="SUPFAM" id="SSF51556">
    <property type="entry name" value="Metallo-dependent hydrolases"/>
    <property type="match status" value="1"/>
</dbReference>
<dbReference type="InterPro" id="IPR032466">
    <property type="entry name" value="Metal_Hydrolase"/>
</dbReference>
<name>L1QJM6_9CLOT</name>
<dbReference type="InterPro" id="IPR013108">
    <property type="entry name" value="Amidohydro_3"/>
</dbReference>
<sequence>MKIKEKLYFNGDILTLEDKQLYVEAILTKNNKIFKVGTKEECEKVASEDVELIDLKGKTLMPSFIDAHSHFSGYASSFTQVDLSEVVNFKDIKEVIQKFIKKNNIPKGKWIQANGYDQNFLDEKMHPTLELLDEAAPDNPLLCKHKSGHMGVFNSLGLKEMGITVDTPNPDGGIIEKKDGKLTGYLEEAAYMNYIQRLPMVSSEEFMGSLIKAQNAYASYGITTVQEGFVITQLAPIFQYLIQAKLLKIDLIGFMDVAKADELKEKFANCLNKYDNHVKIGGYKTFLDGSPQGRTAWMRTPYLGEKENYYAYGTQSDEELEAKLELALKENMQILVHCNGDAACEQYINQYALAKKKIKSTNEIRPVIIHAQLLDRDQLDRVKDLNMIPSFFIAHVYHWGDIHIKNFGMERASRISLAKDALNKEILFTFHQDAPVIEPNMLETIWCAVNRITKNGVLLGADERIPAIEALKAVTKNAAYQYFEEDIKGTIKEGKLADLVILDKNILKVEPMEIKNIQVLETIKEGESIFKK</sequence>
<protein>
    <submittedName>
        <fullName evidence="2">Amidohydrolase family protein</fullName>
    </submittedName>
</protein>
<dbReference type="eggNOG" id="COG1574">
    <property type="taxonomic scope" value="Bacteria"/>
</dbReference>
<dbReference type="PATRIC" id="fig|545697.3.peg.1042"/>
<dbReference type="AlphaFoldDB" id="L1QJM6"/>
<keyword evidence="2" id="KW-0378">Hydrolase</keyword>
<feature type="domain" description="Amidohydrolase 3" evidence="1">
    <location>
        <begin position="51"/>
        <end position="529"/>
    </location>
</feature>
<dbReference type="Gene3D" id="3.10.310.70">
    <property type="match status" value="1"/>
</dbReference>
<gene>
    <name evidence="2" type="ORF">HMPREF0216_01058</name>
</gene>
<organism evidence="2 3">
    <name type="scientific">Clostridium celatum DSM 1785</name>
    <dbReference type="NCBI Taxonomy" id="545697"/>
    <lineage>
        <taxon>Bacteria</taxon>
        <taxon>Bacillati</taxon>
        <taxon>Bacillota</taxon>
        <taxon>Clostridia</taxon>
        <taxon>Eubacteriales</taxon>
        <taxon>Clostridiaceae</taxon>
        <taxon>Clostridium</taxon>
    </lineage>
</organism>
<proteinExistence type="predicted"/>
<dbReference type="Pfam" id="PF07969">
    <property type="entry name" value="Amidohydro_3"/>
    <property type="match status" value="1"/>
</dbReference>
<accession>L1QJM6</accession>
<dbReference type="Proteomes" id="UP000010420">
    <property type="component" value="Unassembled WGS sequence"/>
</dbReference>
<dbReference type="PANTHER" id="PTHR22642:SF2">
    <property type="entry name" value="PROTEIN LONG AFTER FAR-RED 3"/>
    <property type="match status" value="1"/>
</dbReference>
<dbReference type="PANTHER" id="PTHR22642">
    <property type="entry name" value="IMIDAZOLONEPROPIONASE"/>
    <property type="match status" value="1"/>
</dbReference>
<evidence type="ECO:0000259" key="1">
    <source>
        <dbReference type="Pfam" id="PF07969"/>
    </source>
</evidence>
<reference evidence="2 3" key="1">
    <citation type="submission" date="2012-05" db="EMBL/GenBank/DDBJ databases">
        <authorList>
            <person name="Weinstock G."/>
            <person name="Sodergren E."/>
            <person name="Lobos E.A."/>
            <person name="Fulton L."/>
            <person name="Fulton R."/>
            <person name="Courtney L."/>
            <person name="Fronick C."/>
            <person name="O'Laughlin M."/>
            <person name="Godfrey J."/>
            <person name="Wilson R.M."/>
            <person name="Miner T."/>
            <person name="Farmer C."/>
            <person name="Delehaunty K."/>
            <person name="Cordes M."/>
            <person name="Minx P."/>
            <person name="Tomlinson C."/>
            <person name="Chen J."/>
            <person name="Wollam A."/>
            <person name="Pepin K.H."/>
            <person name="Bhonagiri V."/>
            <person name="Zhang X."/>
            <person name="Suruliraj S."/>
            <person name="Warren W."/>
            <person name="Mitreva M."/>
            <person name="Mardis E.R."/>
            <person name="Wilson R.K."/>
        </authorList>
    </citation>
    <scope>NUCLEOTIDE SEQUENCE [LARGE SCALE GENOMIC DNA]</scope>
    <source>
        <strain evidence="2 3">DSM 1785</strain>
    </source>
</reference>
<dbReference type="HOGENOM" id="CLU_009942_2_1_9"/>
<evidence type="ECO:0000313" key="3">
    <source>
        <dbReference type="Proteomes" id="UP000010420"/>
    </source>
</evidence>
<dbReference type="InterPro" id="IPR033932">
    <property type="entry name" value="YtcJ-like"/>
</dbReference>
<evidence type="ECO:0000313" key="2">
    <source>
        <dbReference type="EMBL" id="EKY28214.1"/>
    </source>
</evidence>
<dbReference type="Gene3D" id="3.20.20.140">
    <property type="entry name" value="Metal-dependent hydrolases"/>
    <property type="match status" value="1"/>
</dbReference>
<keyword evidence="3" id="KW-1185">Reference proteome</keyword>
<dbReference type="RefSeq" id="WP_005211822.1">
    <property type="nucleotide sequence ID" value="NZ_KB291618.1"/>
</dbReference>
<comment type="caution">
    <text evidence="2">The sequence shown here is derived from an EMBL/GenBank/DDBJ whole genome shotgun (WGS) entry which is preliminary data.</text>
</comment>
<dbReference type="SUPFAM" id="SSF51338">
    <property type="entry name" value="Composite domain of metallo-dependent hydrolases"/>
    <property type="match status" value="1"/>
</dbReference>
<dbReference type="InterPro" id="IPR011059">
    <property type="entry name" value="Metal-dep_hydrolase_composite"/>
</dbReference>